<reference evidence="10" key="1">
    <citation type="journal article" date="2020" name="mSystems">
        <title>Genome- and Community-Level Interaction Insights into Carbon Utilization and Element Cycling Functions of Hydrothermarchaeota in Hydrothermal Sediment.</title>
        <authorList>
            <person name="Zhou Z."/>
            <person name="Liu Y."/>
            <person name="Xu W."/>
            <person name="Pan J."/>
            <person name="Luo Z.H."/>
            <person name="Li M."/>
        </authorList>
    </citation>
    <scope>NUCLEOTIDE SEQUENCE [LARGE SCALE GENOMIC DNA]</scope>
    <source>
        <strain evidence="10">SpSt-780</strain>
    </source>
</reference>
<comment type="function">
    <text evidence="8">Transfers the 4'-phosphopantetheine moiety from coenzyme A to a Ser of acyl-carrier-protein.</text>
</comment>
<dbReference type="Gene3D" id="3.90.470.20">
    <property type="entry name" value="4'-phosphopantetheinyl transferase domain"/>
    <property type="match status" value="1"/>
</dbReference>
<evidence type="ECO:0000256" key="3">
    <source>
        <dbReference type="ARBA" id="ARBA00022723"/>
    </source>
</evidence>
<dbReference type="Pfam" id="PF01648">
    <property type="entry name" value="ACPS"/>
    <property type="match status" value="1"/>
</dbReference>
<dbReference type="GO" id="GO:0000287">
    <property type="term" value="F:magnesium ion binding"/>
    <property type="evidence" value="ECO:0007669"/>
    <property type="project" value="UniProtKB-UniRule"/>
</dbReference>
<dbReference type="NCBIfam" id="TIGR00556">
    <property type="entry name" value="pantethn_trn"/>
    <property type="match status" value="1"/>
</dbReference>
<evidence type="ECO:0000256" key="1">
    <source>
        <dbReference type="ARBA" id="ARBA00022516"/>
    </source>
</evidence>
<evidence type="ECO:0000256" key="8">
    <source>
        <dbReference type="HAMAP-Rule" id="MF_00101"/>
    </source>
</evidence>
<keyword evidence="3 8" id="KW-0479">Metal-binding</keyword>
<dbReference type="InterPro" id="IPR008278">
    <property type="entry name" value="4-PPantetheinyl_Trfase_dom"/>
</dbReference>
<keyword evidence="7 8" id="KW-0275">Fatty acid biosynthesis</keyword>
<dbReference type="GO" id="GO:0006633">
    <property type="term" value="P:fatty acid biosynthetic process"/>
    <property type="evidence" value="ECO:0007669"/>
    <property type="project" value="UniProtKB-UniRule"/>
</dbReference>
<accession>A0A7C4YSG7</accession>
<dbReference type="EMBL" id="DTHG01000086">
    <property type="protein sequence ID" value="HGW92268.1"/>
    <property type="molecule type" value="Genomic_DNA"/>
</dbReference>
<dbReference type="GO" id="GO:0005737">
    <property type="term" value="C:cytoplasm"/>
    <property type="evidence" value="ECO:0007669"/>
    <property type="project" value="UniProtKB-SubCell"/>
</dbReference>
<dbReference type="NCBIfam" id="TIGR00516">
    <property type="entry name" value="acpS"/>
    <property type="match status" value="1"/>
</dbReference>
<keyword evidence="1 8" id="KW-0444">Lipid biosynthesis</keyword>
<feature type="binding site" evidence="8">
    <location>
        <position position="6"/>
    </location>
    <ligand>
        <name>Mg(2+)</name>
        <dbReference type="ChEBI" id="CHEBI:18420"/>
    </ligand>
</feature>
<evidence type="ECO:0000256" key="2">
    <source>
        <dbReference type="ARBA" id="ARBA00022679"/>
    </source>
</evidence>
<gene>
    <name evidence="8 10" type="primary">acpS</name>
    <name evidence="10" type="ORF">ENV67_07000</name>
</gene>
<name>A0A7C4YSG7_UNCW3</name>
<evidence type="ECO:0000259" key="9">
    <source>
        <dbReference type="Pfam" id="PF01648"/>
    </source>
</evidence>
<dbReference type="SUPFAM" id="SSF56214">
    <property type="entry name" value="4'-phosphopantetheinyl transferase"/>
    <property type="match status" value="1"/>
</dbReference>
<dbReference type="AlphaFoldDB" id="A0A7C4YSG7"/>
<organism evidence="10">
    <name type="scientific">candidate division WOR-3 bacterium</name>
    <dbReference type="NCBI Taxonomy" id="2052148"/>
    <lineage>
        <taxon>Bacteria</taxon>
        <taxon>Bacteria division WOR-3</taxon>
    </lineage>
</organism>
<keyword evidence="4 8" id="KW-0276">Fatty acid metabolism</keyword>
<evidence type="ECO:0000256" key="6">
    <source>
        <dbReference type="ARBA" id="ARBA00023098"/>
    </source>
</evidence>
<comment type="catalytic activity">
    <reaction evidence="8">
        <text>apo-[ACP] + CoA = holo-[ACP] + adenosine 3',5'-bisphosphate + H(+)</text>
        <dbReference type="Rhea" id="RHEA:12068"/>
        <dbReference type="Rhea" id="RHEA-COMP:9685"/>
        <dbReference type="Rhea" id="RHEA-COMP:9690"/>
        <dbReference type="ChEBI" id="CHEBI:15378"/>
        <dbReference type="ChEBI" id="CHEBI:29999"/>
        <dbReference type="ChEBI" id="CHEBI:57287"/>
        <dbReference type="ChEBI" id="CHEBI:58343"/>
        <dbReference type="ChEBI" id="CHEBI:64479"/>
        <dbReference type="EC" id="2.7.8.7"/>
    </reaction>
</comment>
<keyword evidence="5 8" id="KW-0460">Magnesium</keyword>
<comment type="cofactor">
    <cofactor evidence="8">
        <name>Mg(2+)</name>
        <dbReference type="ChEBI" id="CHEBI:18420"/>
    </cofactor>
</comment>
<comment type="caution">
    <text evidence="10">The sequence shown here is derived from an EMBL/GenBank/DDBJ whole genome shotgun (WGS) entry which is preliminary data.</text>
</comment>
<dbReference type="InterPro" id="IPR037143">
    <property type="entry name" value="4-PPantetheinyl_Trfase_dom_sf"/>
</dbReference>
<dbReference type="HAMAP" id="MF_00101">
    <property type="entry name" value="AcpS"/>
    <property type="match status" value="1"/>
</dbReference>
<dbReference type="InterPro" id="IPR002582">
    <property type="entry name" value="ACPS"/>
</dbReference>
<feature type="binding site" evidence="8">
    <location>
        <position position="55"/>
    </location>
    <ligand>
        <name>Mg(2+)</name>
        <dbReference type="ChEBI" id="CHEBI:18420"/>
    </ligand>
</feature>
<evidence type="ECO:0000256" key="4">
    <source>
        <dbReference type="ARBA" id="ARBA00022832"/>
    </source>
</evidence>
<keyword evidence="2 8" id="KW-0808">Transferase</keyword>
<protein>
    <recommendedName>
        <fullName evidence="8">Holo-[acyl-carrier-protein] synthase</fullName>
        <shortName evidence="8">Holo-ACP synthase</shortName>
        <ecNumber evidence="8">2.7.8.7</ecNumber>
    </recommendedName>
    <alternativeName>
        <fullName evidence="8">4'-phosphopantetheinyl transferase AcpS</fullName>
    </alternativeName>
</protein>
<evidence type="ECO:0000256" key="7">
    <source>
        <dbReference type="ARBA" id="ARBA00023160"/>
    </source>
</evidence>
<evidence type="ECO:0000313" key="10">
    <source>
        <dbReference type="EMBL" id="HGW92268.1"/>
    </source>
</evidence>
<proteinExistence type="inferred from homology"/>
<feature type="domain" description="4'-phosphopantetheinyl transferase" evidence="9">
    <location>
        <begin position="3"/>
        <end position="104"/>
    </location>
</feature>
<keyword evidence="6 8" id="KW-0443">Lipid metabolism</keyword>
<dbReference type="InterPro" id="IPR004568">
    <property type="entry name" value="Ppantetheine-prot_Trfase_dom"/>
</dbReference>
<sequence>MEIGIDIVDIRRMKRVIERWNERFIDRVFSNEEKNFCFDRKNYEECFSGKFAAKEAVFKTLKSNEGITLMDIEIIDRKVYIKKKYMENIKVSISHEKEFAIAVAVNLDG</sequence>
<evidence type="ECO:0000256" key="5">
    <source>
        <dbReference type="ARBA" id="ARBA00022842"/>
    </source>
</evidence>
<dbReference type="GO" id="GO:0008897">
    <property type="term" value="F:holo-[acyl-carrier-protein] synthase activity"/>
    <property type="evidence" value="ECO:0007669"/>
    <property type="project" value="UniProtKB-UniRule"/>
</dbReference>
<comment type="similarity">
    <text evidence="8">Belongs to the P-Pant transferase superfamily. AcpS family.</text>
</comment>
<keyword evidence="8" id="KW-0963">Cytoplasm</keyword>
<dbReference type="EC" id="2.7.8.7" evidence="8"/>
<comment type="subcellular location">
    <subcellularLocation>
        <location evidence="8">Cytoplasm</location>
    </subcellularLocation>
</comment>